<dbReference type="AlphaFoldDB" id="A0A2J6PE35"/>
<dbReference type="OrthoDB" id="5427593at2759"/>
<dbReference type="PANTHER" id="PTHR30605:SF2">
    <property type="entry name" value="UPF0075 DOMAIN-CONTAINING PROTEIN"/>
    <property type="match status" value="1"/>
</dbReference>
<organism evidence="1 2">
    <name type="scientific">Hyaloscypha hepaticicola</name>
    <dbReference type="NCBI Taxonomy" id="2082293"/>
    <lineage>
        <taxon>Eukaryota</taxon>
        <taxon>Fungi</taxon>
        <taxon>Dikarya</taxon>
        <taxon>Ascomycota</taxon>
        <taxon>Pezizomycotina</taxon>
        <taxon>Leotiomycetes</taxon>
        <taxon>Helotiales</taxon>
        <taxon>Hyaloscyphaceae</taxon>
        <taxon>Hyaloscypha</taxon>
    </lineage>
</organism>
<dbReference type="InterPro" id="IPR005338">
    <property type="entry name" value="Anhydro_N_Ac-Mur_kinase"/>
</dbReference>
<proteinExistence type="predicted"/>
<accession>A0A2J6PE35</accession>
<gene>
    <name evidence="1" type="ORF">NA56DRAFT_498643</name>
</gene>
<dbReference type="InterPro" id="IPR043129">
    <property type="entry name" value="ATPase_NBD"/>
</dbReference>
<dbReference type="GO" id="GO:0009254">
    <property type="term" value="P:peptidoglycan turnover"/>
    <property type="evidence" value="ECO:0007669"/>
    <property type="project" value="InterPro"/>
</dbReference>
<dbReference type="GO" id="GO:0006040">
    <property type="term" value="P:amino sugar metabolic process"/>
    <property type="evidence" value="ECO:0007669"/>
    <property type="project" value="InterPro"/>
</dbReference>
<evidence type="ECO:0000313" key="1">
    <source>
        <dbReference type="EMBL" id="PMD12315.1"/>
    </source>
</evidence>
<dbReference type="GO" id="GO:0005524">
    <property type="term" value="F:ATP binding"/>
    <property type="evidence" value="ECO:0007669"/>
    <property type="project" value="InterPro"/>
</dbReference>
<dbReference type="Gene3D" id="3.30.420.40">
    <property type="match status" value="2"/>
</dbReference>
<dbReference type="Pfam" id="PF03702">
    <property type="entry name" value="AnmK"/>
    <property type="match status" value="1"/>
</dbReference>
<evidence type="ECO:0000313" key="2">
    <source>
        <dbReference type="Proteomes" id="UP000235672"/>
    </source>
</evidence>
<dbReference type="SUPFAM" id="SSF53067">
    <property type="entry name" value="Actin-like ATPase domain"/>
    <property type="match status" value="1"/>
</dbReference>
<sequence>MAIKLWNGKPLSLKVIGTNAGTSMDGLDIAHIHYTQESPDAPLKMRLLRYGEVAFDGVLKKRVMHLIRTNKTSPEEISMVNIQLGEFAADAIQQFAKEHNFNLQEEVDIIAGQGQTIWHLPLPEMFEGHQIRAHLDMAEISIIAAKTGITALSNFRVSDMALGRQGCPLFVAWDGLCATHPEKNVAVQNIGGIANITMLPKGDPRLGYDFDTGPGNVFIDGAIRFFTNGESQYDKDGKMGAAGKVDQEIVDEVLQQPYFLHDIPKTTGRETFGDELSEELCKRMLAKGATPEDCVATITRITAKSLADGYKRWGPPGGIDEIYLGGGGSYNPNIINYLREQFPKTKIDFLDAIGVPCGSREAMSFSFKGLECIVGRSLIVPKHVESSKAGIIGHIQPGAGLQYHRLMKHVQDFWGEWPLEKRMDPVLKMEIVKQDKGVANGNGHANGN</sequence>
<dbReference type="STRING" id="1745343.A0A2J6PE35"/>
<dbReference type="GO" id="GO:0016773">
    <property type="term" value="F:phosphotransferase activity, alcohol group as acceptor"/>
    <property type="evidence" value="ECO:0007669"/>
    <property type="project" value="InterPro"/>
</dbReference>
<name>A0A2J6PE35_9HELO</name>
<keyword evidence="2" id="KW-1185">Reference proteome</keyword>
<dbReference type="PANTHER" id="PTHR30605">
    <property type="entry name" value="ANHYDRO-N-ACETYLMURAMIC ACID KINASE"/>
    <property type="match status" value="1"/>
</dbReference>
<dbReference type="Proteomes" id="UP000235672">
    <property type="component" value="Unassembled WGS sequence"/>
</dbReference>
<dbReference type="EMBL" id="KZ613553">
    <property type="protein sequence ID" value="PMD12315.1"/>
    <property type="molecule type" value="Genomic_DNA"/>
</dbReference>
<reference evidence="1 2" key="1">
    <citation type="submission" date="2016-05" db="EMBL/GenBank/DDBJ databases">
        <title>A degradative enzymes factory behind the ericoid mycorrhizal symbiosis.</title>
        <authorList>
            <consortium name="DOE Joint Genome Institute"/>
            <person name="Martino E."/>
            <person name="Morin E."/>
            <person name="Grelet G."/>
            <person name="Kuo A."/>
            <person name="Kohler A."/>
            <person name="Daghino S."/>
            <person name="Barry K."/>
            <person name="Choi C."/>
            <person name="Cichocki N."/>
            <person name="Clum A."/>
            <person name="Copeland A."/>
            <person name="Hainaut M."/>
            <person name="Haridas S."/>
            <person name="Labutti K."/>
            <person name="Lindquist E."/>
            <person name="Lipzen A."/>
            <person name="Khouja H.-R."/>
            <person name="Murat C."/>
            <person name="Ohm R."/>
            <person name="Olson A."/>
            <person name="Spatafora J."/>
            <person name="Veneault-Fourrey C."/>
            <person name="Henrissat B."/>
            <person name="Grigoriev I."/>
            <person name="Martin F."/>
            <person name="Perotto S."/>
        </authorList>
    </citation>
    <scope>NUCLEOTIDE SEQUENCE [LARGE SCALE GENOMIC DNA]</scope>
    <source>
        <strain evidence="1 2">UAMH 7357</strain>
    </source>
</reference>
<protein>
    <submittedName>
        <fullName evidence="1">UPF0075 domain protein</fullName>
    </submittedName>
</protein>